<dbReference type="InterPro" id="IPR043502">
    <property type="entry name" value="DNA/RNA_pol_sf"/>
</dbReference>
<keyword evidence="3" id="KW-0548">Nucleotidyltransferase</keyword>
<gene>
    <name evidence="3" type="ORF">BECKUNK1418G_GA0071005_13962</name>
    <name evidence="4" type="ORF">BECKUNK1418H_GA0071006_13832</name>
</gene>
<dbReference type="InterPro" id="IPR000477">
    <property type="entry name" value="RT_dom"/>
</dbReference>
<evidence type="ECO:0000259" key="2">
    <source>
        <dbReference type="Pfam" id="PF00078"/>
    </source>
</evidence>
<sequence length="182" mass="21074">MDNIRNLVKRLKEKRYRAKLMRRSYILKENGKERPLGISALEDKLVQLGCARILTAIYEQDFMDSSHGYRPERSARQVVGEMAFNLQYGSYRYIVEADIKSFFDNLDQDWLREMLALRIDDRTFLDLIRKWLKAGVLGTDGQVIHPETGTPQAARRGYLTDTGERVSALRVGPMVRKSSEET</sequence>
<organism evidence="3">
    <name type="scientific">Candidatus Kentrum sp. UNK</name>
    <dbReference type="NCBI Taxonomy" id="2126344"/>
    <lineage>
        <taxon>Bacteria</taxon>
        <taxon>Pseudomonadati</taxon>
        <taxon>Pseudomonadota</taxon>
        <taxon>Gammaproteobacteria</taxon>
        <taxon>Candidatus Kentrum</taxon>
    </lineage>
</organism>
<keyword evidence="3" id="KW-0695">RNA-directed DNA polymerase</keyword>
<dbReference type="EMBL" id="CAADGD010000383">
    <property type="protein sequence ID" value="VFK73940.1"/>
    <property type="molecule type" value="Genomic_DNA"/>
</dbReference>
<dbReference type="GO" id="GO:0003964">
    <property type="term" value="F:RNA-directed DNA polymerase activity"/>
    <property type="evidence" value="ECO:0007669"/>
    <property type="project" value="UniProtKB-KW"/>
</dbReference>
<dbReference type="InterPro" id="IPR051083">
    <property type="entry name" value="GrpII_Intron_Splice-Mob/Def"/>
</dbReference>
<accession>A0A451ATQ2</accession>
<dbReference type="CDD" id="cd01651">
    <property type="entry name" value="RT_G2_intron"/>
    <property type="match status" value="1"/>
</dbReference>
<evidence type="ECO:0000256" key="1">
    <source>
        <dbReference type="ARBA" id="ARBA00034120"/>
    </source>
</evidence>
<dbReference type="PANTHER" id="PTHR34047">
    <property type="entry name" value="NUCLEAR INTRON MATURASE 1, MITOCHONDRIAL-RELATED"/>
    <property type="match status" value="1"/>
</dbReference>
<dbReference type="Pfam" id="PF00078">
    <property type="entry name" value="RVT_1"/>
    <property type="match status" value="1"/>
</dbReference>
<proteinExistence type="inferred from homology"/>
<dbReference type="EMBL" id="CAADFZ010000396">
    <property type="protein sequence ID" value="VFK69419.1"/>
    <property type="molecule type" value="Genomic_DNA"/>
</dbReference>
<evidence type="ECO:0000313" key="4">
    <source>
        <dbReference type="EMBL" id="VFK73940.1"/>
    </source>
</evidence>
<dbReference type="PANTHER" id="PTHR34047:SF8">
    <property type="entry name" value="PROTEIN YKFC"/>
    <property type="match status" value="1"/>
</dbReference>
<reference evidence="3" key="1">
    <citation type="submission" date="2019-02" db="EMBL/GenBank/DDBJ databases">
        <authorList>
            <person name="Gruber-Vodicka R. H."/>
            <person name="Seah K. B. B."/>
        </authorList>
    </citation>
    <scope>NUCLEOTIDE SEQUENCE</scope>
    <source>
        <strain evidence="4">BECK_BY19</strain>
        <strain evidence="3">BECK_BY8</strain>
    </source>
</reference>
<keyword evidence="3" id="KW-0808">Transferase</keyword>
<evidence type="ECO:0000313" key="3">
    <source>
        <dbReference type="EMBL" id="VFK69419.1"/>
    </source>
</evidence>
<comment type="similarity">
    <text evidence="1">Belongs to the bacterial reverse transcriptase family.</text>
</comment>
<protein>
    <submittedName>
        <fullName evidence="3">Reverse transcriptase (RNA-dependent DNA polymerase)</fullName>
    </submittedName>
</protein>
<name>A0A451ATQ2_9GAMM</name>
<dbReference type="AlphaFoldDB" id="A0A451ATQ2"/>
<feature type="domain" description="Reverse transcriptase" evidence="2">
    <location>
        <begin position="26"/>
        <end position="152"/>
    </location>
</feature>
<dbReference type="SUPFAM" id="SSF56672">
    <property type="entry name" value="DNA/RNA polymerases"/>
    <property type="match status" value="1"/>
</dbReference>